<organism evidence="1">
    <name type="scientific">marine sediment metagenome</name>
    <dbReference type="NCBI Taxonomy" id="412755"/>
    <lineage>
        <taxon>unclassified sequences</taxon>
        <taxon>metagenomes</taxon>
        <taxon>ecological metagenomes</taxon>
    </lineage>
</organism>
<proteinExistence type="predicted"/>
<evidence type="ECO:0000313" key="1">
    <source>
        <dbReference type="EMBL" id="GAH96535.1"/>
    </source>
</evidence>
<sequence>GLLLVGAVGAIAGLGGFVTGKIVKEKKPPEKKG</sequence>
<feature type="non-terminal residue" evidence="1">
    <location>
        <position position="1"/>
    </location>
</feature>
<dbReference type="EMBL" id="BARU01045782">
    <property type="protein sequence ID" value="GAH96535.1"/>
    <property type="molecule type" value="Genomic_DNA"/>
</dbReference>
<gene>
    <name evidence="1" type="ORF">S03H2_69326</name>
</gene>
<protein>
    <submittedName>
        <fullName evidence="1">Uncharacterized protein</fullName>
    </submittedName>
</protein>
<dbReference type="AlphaFoldDB" id="X1KSE9"/>
<reference evidence="1" key="1">
    <citation type="journal article" date="2014" name="Front. Microbiol.">
        <title>High frequency of phylogenetically diverse reductive dehalogenase-homologous genes in deep subseafloor sedimentary metagenomes.</title>
        <authorList>
            <person name="Kawai M."/>
            <person name="Futagami T."/>
            <person name="Toyoda A."/>
            <person name="Takaki Y."/>
            <person name="Nishi S."/>
            <person name="Hori S."/>
            <person name="Arai W."/>
            <person name="Tsubouchi T."/>
            <person name="Morono Y."/>
            <person name="Uchiyama I."/>
            <person name="Ito T."/>
            <person name="Fujiyama A."/>
            <person name="Inagaki F."/>
            <person name="Takami H."/>
        </authorList>
    </citation>
    <scope>NUCLEOTIDE SEQUENCE</scope>
    <source>
        <strain evidence="1">Expedition CK06-06</strain>
    </source>
</reference>
<accession>X1KSE9</accession>
<name>X1KSE9_9ZZZZ</name>
<comment type="caution">
    <text evidence="1">The sequence shown here is derived from an EMBL/GenBank/DDBJ whole genome shotgun (WGS) entry which is preliminary data.</text>
</comment>